<dbReference type="SUPFAM" id="SSF52402">
    <property type="entry name" value="Adenine nucleotide alpha hydrolases-like"/>
    <property type="match status" value="1"/>
</dbReference>
<sequence length="290" mass="32234">MVANFALNIRGSRDVREETRSILEHLVGDGILIVSTSHHSTLLVPAFSEFSIFAWRDGSEIILFDAYESFRAFLDEQGISAGINRNRISQFLASDRIHNNQSTFSGLVEVEHGSSVTSLSGEPITSLIELNHLPDLVCNAVDTSLSYSDASETVRSLVFEAVKAKASPSDVGISTSGGFDSSLLGLLYGREFPDKVPHLYHVYSSAIHGFNEIDYFNDVRQRLEHRVTWLDTENTRDRRLDFPHMVPAFRPPLVSGWYERNWMLYAAAKADGVKTLLSGDGGDQLIAVPR</sequence>
<dbReference type="Proteomes" id="UP000294576">
    <property type="component" value="Unassembled WGS sequence"/>
</dbReference>
<gene>
    <name evidence="2" type="ORF">EV132_103318</name>
</gene>
<evidence type="ECO:0000313" key="3">
    <source>
        <dbReference type="Proteomes" id="UP000294576"/>
    </source>
</evidence>
<dbReference type="EMBL" id="SMBH01000003">
    <property type="protein sequence ID" value="TCU18198.1"/>
    <property type="molecule type" value="Genomic_DNA"/>
</dbReference>
<proteinExistence type="predicted"/>
<accession>A0A4R3Q9V4</accession>
<evidence type="ECO:0000259" key="1">
    <source>
        <dbReference type="Pfam" id="PF00733"/>
    </source>
</evidence>
<dbReference type="Gene3D" id="3.40.50.620">
    <property type="entry name" value="HUPs"/>
    <property type="match status" value="1"/>
</dbReference>
<dbReference type="RefSeq" id="WP_165928128.1">
    <property type="nucleotide sequence ID" value="NZ_SMBH01000003.1"/>
</dbReference>
<name>A0A4R3Q9V4_RHISU</name>
<dbReference type="GO" id="GO:0006529">
    <property type="term" value="P:asparagine biosynthetic process"/>
    <property type="evidence" value="ECO:0007669"/>
    <property type="project" value="InterPro"/>
</dbReference>
<dbReference type="InterPro" id="IPR014729">
    <property type="entry name" value="Rossmann-like_a/b/a_fold"/>
</dbReference>
<organism evidence="2 3">
    <name type="scientific">Rhizobium sullae</name>
    <name type="common">Rhizobium hedysari</name>
    <dbReference type="NCBI Taxonomy" id="50338"/>
    <lineage>
        <taxon>Bacteria</taxon>
        <taxon>Pseudomonadati</taxon>
        <taxon>Pseudomonadota</taxon>
        <taxon>Alphaproteobacteria</taxon>
        <taxon>Hyphomicrobiales</taxon>
        <taxon>Rhizobiaceae</taxon>
        <taxon>Rhizobium/Agrobacterium group</taxon>
        <taxon>Rhizobium</taxon>
    </lineage>
</organism>
<feature type="domain" description="Asparagine synthetase" evidence="1">
    <location>
        <begin position="154"/>
        <end position="286"/>
    </location>
</feature>
<comment type="caution">
    <text evidence="2">The sequence shown here is derived from an EMBL/GenBank/DDBJ whole genome shotgun (WGS) entry which is preliminary data.</text>
</comment>
<reference evidence="2 3" key="1">
    <citation type="submission" date="2019-03" db="EMBL/GenBank/DDBJ databases">
        <title>Genomic Encyclopedia of Type Strains, Phase IV (KMG-V): Genome sequencing to study the core and pangenomes of soil and plant-associated prokaryotes.</title>
        <authorList>
            <person name="Whitman W."/>
        </authorList>
    </citation>
    <scope>NUCLEOTIDE SEQUENCE [LARGE SCALE GENOMIC DNA]</scope>
    <source>
        <strain evidence="2 3">Hc14</strain>
    </source>
</reference>
<dbReference type="InterPro" id="IPR001962">
    <property type="entry name" value="Asn_synthase"/>
</dbReference>
<protein>
    <submittedName>
        <fullName evidence="2">Asparagine synthase</fullName>
    </submittedName>
</protein>
<dbReference type="Pfam" id="PF00733">
    <property type="entry name" value="Asn_synthase"/>
    <property type="match status" value="1"/>
</dbReference>
<dbReference type="AlphaFoldDB" id="A0A4R3Q9V4"/>
<dbReference type="GO" id="GO:0004066">
    <property type="term" value="F:asparagine synthase (glutamine-hydrolyzing) activity"/>
    <property type="evidence" value="ECO:0007669"/>
    <property type="project" value="InterPro"/>
</dbReference>
<evidence type="ECO:0000313" key="2">
    <source>
        <dbReference type="EMBL" id="TCU18198.1"/>
    </source>
</evidence>